<evidence type="ECO:0000256" key="3">
    <source>
        <dbReference type="ARBA" id="ARBA00022982"/>
    </source>
</evidence>
<dbReference type="PROSITE" id="PS51485">
    <property type="entry name" value="PHYTOCYANIN"/>
    <property type="match status" value="1"/>
</dbReference>
<dbReference type="GO" id="GO:0005886">
    <property type="term" value="C:plasma membrane"/>
    <property type="evidence" value="ECO:0007669"/>
    <property type="project" value="TreeGrafter"/>
</dbReference>
<keyword evidence="7" id="KW-0732">Signal</keyword>
<evidence type="ECO:0000256" key="2">
    <source>
        <dbReference type="ARBA" id="ARBA00022723"/>
    </source>
</evidence>
<name>A0A6J1I0Y7_CUCMA</name>
<accession>A0A6J1I0Y7</accession>
<evidence type="ECO:0000313" key="9">
    <source>
        <dbReference type="Proteomes" id="UP000504608"/>
    </source>
</evidence>
<sequence>MAASRTLMALAIVATLVVELAMAANYTVGDSDGWEIGSDVQSWAASKNFTVGDVISFVYSGNHDVAEVKEVDFGSCSGSNPIEKHTGGNTAITLSTAGKRFFICGVPGHCTAGMKVQIDTLAASSPPQVSPSSPPPASPPQVSPSSPPPASPPPSSTDAPPIPPPPSSTDAPPIPPPIVAPSSPPPASPPKSATKPPTKSPLAPSPGSNASPPAPPFKPTPPSSAPTPEPPIPPFPFDQPLIPSAAPTTPPPPPSSAYKCSLMVHFSVGLSFVAIILLAL</sequence>
<organism evidence="9 10">
    <name type="scientific">Cucurbita maxima</name>
    <name type="common">Pumpkin</name>
    <name type="synonym">Winter squash</name>
    <dbReference type="NCBI Taxonomy" id="3661"/>
    <lineage>
        <taxon>Eukaryota</taxon>
        <taxon>Viridiplantae</taxon>
        <taxon>Streptophyta</taxon>
        <taxon>Embryophyta</taxon>
        <taxon>Tracheophyta</taxon>
        <taxon>Spermatophyta</taxon>
        <taxon>Magnoliopsida</taxon>
        <taxon>eudicotyledons</taxon>
        <taxon>Gunneridae</taxon>
        <taxon>Pentapetalae</taxon>
        <taxon>rosids</taxon>
        <taxon>fabids</taxon>
        <taxon>Cucurbitales</taxon>
        <taxon>Cucurbitaceae</taxon>
        <taxon>Cucurbiteae</taxon>
        <taxon>Cucurbita</taxon>
    </lineage>
</organism>
<evidence type="ECO:0000256" key="1">
    <source>
        <dbReference type="ARBA" id="ARBA00022448"/>
    </source>
</evidence>
<dbReference type="RefSeq" id="XP_022971067.1">
    <property type="nucleotide sequence ID" value="XM_023115299.1"/>
</dbReference>
<feature type="domain" description="Phytocyanin" evidence="8">
    <location>
        <begin position="24"/>
        <end position="122"/>
    </location>
</feature>
<dbReference type="PANTHER" id="PTHR33021:SF492">
    <property type="entry name" value="UCLACYANIN 1"/>
    <property type="match status" value="1"/>
</dbReference>
<feature type="compositionally biased region" description="Pro residues" evidence="6">
    <location>
        <begin position="128"/>
        <end position="189"/>
    </location>
</feature>
<evidence type="ECO:0000256" key="4">
    <source>
        <dbReference type="ARBA" id="ARBA00023008"/>
    </source>
</evidence>
<gene>
    <name evidence="10" type="primary">LOC111469848</name>
</gene>
<reference evidence="10" key="1">
    <citation type="submission" date="2025-08" db="UniProtKB">
        <authorList>
            <consortium name="RefSeq"/>
        </authorList>
    </citation>
    <scope>IDENTIFICATION</scope>
    <source>
        <tissue evidence="10">Young leaves</tissue>
    </source>
</reference>
<dbReference type="Gene3D" id="2.60.40.420">
    <property type="entry name" value="Cupredoxins - blue copper proteins"/>
    <property type="match status" value="1"/>
</dbReference>
<evidence type="ECO:0000313" key="10">
    <source>
        <dbReference type="RefSeq" id="XP_022971067.1"/>
    </source>
</evidence>
<dbReference type="GO" id="GO:0046872">
    <property type="term" value="F:metal ion binding"/>
    <property type="evidence" value="ECO:0007669"/>
    <property type="project" value="UniProtKB-KW"/>
</dbReference>
<dbReference type="AlphaFoldDB" id="A0A6J1I0Y7"/>
<dbReference type="Pfam" id="PF02298">
    <property type="entry name" value="Cu_bind_like"/>
    <property type="match status" value="1"/>
</dbReference>
<dbReference type="GO" id="GO:0009055">
    <property type="term" value="F:electron transfer activity"/>
    <property type="evidence" value="ECO:0007669"/>
    <property type="project" value="InterPro"/>
</dbReference>
<keyword evidence="2" id="KW-0479">Metal-binding</keyword>
<evidence type="ECO:0000256" key="6">
    <source>
        <dbReference type="SAM" id="MobiDB-lite"/>
    </source>
</evidence>
<keyword evidence="9" id="KW-1185">Reference proteome</keyword>
<keyword evidence="4" id="KW-0186">Copper</keyword>
<dbReference type="SUPFAM" id="SSF49503">
    <property type="entry name" value="Cupredoxins"/>
    <property type="match status" value="1"/>
</dbReference>
<dbReference type="InterPro" id="IPR039391">
    <property type="entry name" value="Phytocyanin-like"/>
</dbReference>
<feature type="compositionally biased region" description="Low complexity" evidence="6">
    <location>
        <begin position="190"/>
        <end position="211"/>
    </location>
</feature>
<feature type="signal peptide" evidence="7">
    <location>
        <begin position="1"/>
        <end position="23"/>
    </location>
</feature>
<dbReference type="Proteomes" id="UP000504608">
    <property type="component" value="Unplaced"/>
</dbReference>
<dbReference type="OrthoDB" id="687020at2759"/>
<feature type="chain" id="PRO_5027103273" evidence="7">
    <location>
        <begin position="24"/>
        <end position="280"/>
    </location>
</feature>
<dbReference type="CDD" id="cd04216">
    <property type="entry name" value="Phytocyanin"/>
    <property type="match status" value="1"/>
</dbReference>
<dbReference type="KEGG" id="cmax:111469848"/>
<protein>
    <submittedName>
        <fullName evidence="10">Blue copper protein-like</fullName>
    </submittedName>
</protein>
<keyword evidence="5" id="KW-0325">Glycoprotein</keyword>
<evidence type="ECO:0000259" key="8">
    <source>
        <dbReference type="PROSITE" id="PS51485"/>
    </source>
</evidence>
<feature type="region of interest" description="Disordered" evidence="6">
    <location>
        <begin position="122"/>
        <end position="256"/>
    </location>
</feature>
<keyword evidence="1" id="KW-0813">Transport</keyword>
<evidence type="ECO:0000256" key="7">
    <source>
        <dbReference type="SAM" id="SignalP"/>
    </source>
</evidence>
<evidence type="ECO:0000256" key="5">
    <source>
        <dbReference type="ARBA" id="ARBA00023180"/>
    </source>
</evidence>
<feature type="compositionally biased region" description="Pro residues" evidence="6">
    <location>
        <begin position="212"/>
        <end position="237"/>
    </location>
</feature>
<dbReference type="FunFam" id="2.60.40.420:FF:000003">
    <property type="entry name" value="Blue copper"/>
    <property type="match status" value="1"/>
</dbReference>
<dbReference type="InterPro" id="IPR008972">
    <property type="entry name" value="Cupredoxin"/>
</dbReference>
<dbReference type="PANTHER" id="PTHR33021">
    <property type="entry name" value="BLUE COPPER PROTEIN"/>
    <property type="match status" value="1"/>
</dbReference>
<dbReference type="InterPro" id="IPR003245">
    <property type="entry name" value="Phytocyanin_dom"/>
</dbReference>
<dbReference type="GeneID" id="111469848"/>
<proteinExistence type="predicted"/>
<keyword evidence="3" id="KW-0249">Electron transport</keyword>